<keyword evidence="1" id="KW-1133">Transmembrane helix</keyword>
<keyword evidence="1" id="KW-0812">Transmembrane</keyword>
<keyword evidence="4" id="KW-1185">Reference proteome</keyword>
<evidence type="ECO:0000313" key="4">
    <source>
        <dbReference type="Proteomes" id="UP000646365"/>
    </source>
</evidence>
<keyword evidence="1" id="KW-0472">Membrane</keyword>
<dbReference type="EMBL" id="BMJQ01000010">
    <property type="protein sequence ID" value="GGF28330.1"/>
    <property type="molecule type" value="Genomic_DNA"/>
</dbReference>
<feature type="transmembrane region" description="Helical" evidence="1">
    <location>
        <begin position="102"/>
        <end position="120"/>
    </location>
</feature>
<feature type="transmembrane region" description="Helical" evidence="1">
    <location>
        <begin position="6"/>
        <end position="29"/>
    </location>
</feature>
<name>A0A8J2YVT2_9PROT</name>
<proteinExistence type="predicted"/>
<dbReference type="InterPro" id="IPR000326">
    <property type="entry name" value="PAP2/HPO"/>
</dbReference>
<dbReference type="SUPFAM" id="SSF48317">
    <property type="entry name" value="Acid phosphatase/Vanadium-dependent haloperoxidase"/>
    <property type="match status" value="1"/>
</dbReference>
<dbReference type="RefSeq" id="WP_189048642.1">
    <property type="nucleotide sequence ID" value="NZ_BMJQ01000010.1"/>
</dbReference>
<accession>A0A8J2YVT2</accession>
<gene>
    <name evidence="3" type="ORF">GCM10011611_37980</name>
</gene>
<feature type="transmembrane region" description="Helical" evidence="1">
    <location>
        <begin position="36"/>
        <end position="60"/>
    </location>
</feature>
<reference evidence="3" key="2">
    <citation type="submission" date="2020-09" db="EMBL/GenBank/DDBJ databases">
        <authorList>
            <person name="Sun Q."/>
            <person name="Zhou Y."/>
        </authorList>
    </citation>
    <scope>NUCLEOTIDE SEQUENCE</scope>
    <source>
        <strain evidence="3">CGMCC 1.15725</strain>
    </source>
</reference>
<comment type="caution">
    <text evidence="3">The sequence shown here is derived from an EMBL/GenBank/DDBJ whole genome shotgun (WGS) entry which is preliminary data.</text>
</comment>
<evidence type="ECO:0000259" key="2">
    <source>
        <dbReference type="Pfam" id="PF01569"/>
    </source>
</evidence>
<feature type="transmembrane region" description="Helical" evidence="1">
    <location>
        <begin position="72"/>
        <end position="90"/>
    </location>
</feature>
<organism evidence="3 4">
    <name type="scientific">Aliidongia dinghuensis</name>
    <dbReference type="NCBI Taxonomy" id="1867774"/>
    <lineage>
        <taxon>Bacteria</taxon>
        <taxon>Pseudomonadati</taxon>
        <taxon>Pseudomonadota</taxon>
        <taxon>Alphaproteobacteria</taxon>
        <taxon>Rhodospirillales</taxon>
        <taxon>Dongiaceae</taxon>
        <taxon>Aliidongia</taxon>
    </lineage>
</organism>
<dbReference type="Pfam" id="PF01569">
    <property type="entry name" value="PAP2"/>
    <property type="match status" value="1"/>
</dbReference>
<dbReference type="Gene3D" id="1.20.144.10">
    <property type="entry name" value="Phosphatidic acid phosphatase type 2/haloperoxidase"/>
    <property type="match status" value="1"/>
</dbReference>
<dbReference type="InterPro" id="IPR036938">
    <property type="entry name" value="PAP2/HPO_sf"/>
</dbReference>
<evidence type="ECO:0000313" key="3">
    <source>
        <dbReference type="EMBL" id="GGF28330.1"/>
    </source>
</evidence>
<dbReference type="AlphaFoldDB" id="A0A8J2YVT2"/>
<dbReference type="Proteomes" id="UP000646365">
    <property type="component" value="Unassembled WGS sequence"/>
</dbReference>
<sequence>MTAWTLITGFGDSAVMLPAALAIALWLAAGGAWRQALVWLVAFGAGTALVAATKIAFMGWGVGNASLDFTGISGHTTLATAVILTALHLLSRGLPRAHRLGLLVAGSVSALAVGLSRLALDAHSVSEVLAGLVIGSLVAGGFAAGSRRLPAPNLAPGVMIAALALVCLTLHGHQANSQELITRLALYLSGHGEAYTRALYAAGMA</sequence>
<feature type="transmembrane region" description="Helical" evidence="1">
    <location>
        <begin position="126"/>
        <end position="145"/>
    </location>
</feature>
<feature type="transmembrane region" description="Helical" evidence="1">
    <location>
        <begin position="154"/>
        <end position="173"/>
    </location>
</feature>
<feature type="domain" description="Phosphatidic acid phosphatase type 2/haloperoxidase" evidence="2">
    <location>
        <begin position="69"/>
        <end position="142"/>
    </location>
</feature>
<reference evidence="3" key="1">
    <citation type="journal article" date="2014" name="Int. J. Syst. Evol. Microbiol.">
        <title>Complete genome sequence of Corynebacterium casei LMG S-19264T (=DSM 44701T), isolated from a smear-ripened cheese.</title>
        <authorList>
            <consortium name="US DOE Joint Genome Institute (JGI-PGF)"/>
            <person name="Walter F."/>
            <person name="Albersmeier A."/>
            <person name="Kalinowski J."/>
            <person name="Ruckert C."/>
        </authorList>
    </citation>
    <scope>NUCLEOTIDE SEQUENCE</scope>
    <source>
        <strain evidence="3">CGMCC 1.15725</strain>
    </source>
</reference>
<protein>
    <submittedName>
        <fullName evidence="3">Phosphoesterase</fullName>
    </submittedName>
</protein>
<evidence type="ECO:0000256" key="1">
    <source>
        <dbReference type="SAM" id="Phobius"/>
    </source>
</evidence>